<dbReference type="NCBIfam" id="TIGR02937">
    <property type="entry name" value="sigma70-ECF"/>
    <property type="match status" value="1"/>
</dbReference>
<protein>
    <recommendedName>
        <fullName evidence="6">RNA polymerase sigma factor</fullName>
    </recommendedName>
</protein>
<evidence type="ECO:0000259" key="8">
    <source>
        <dbReference type="Pfam" id="PF08281"/>
    </source>
</evidence>
<keyword evidence="3 6" id="KW-0731">Sigma factor</keyword>
<evidence type="ECO:0000259" key="7">
    <source>
        <dbReference type="Pfam" id="PF04542"/>
    </source>
</evidence>
<keyword evidence="5 6" id="KW-0804">Transcription</keyword>
<dbReference type="Gene3D" id="1.10.10.10">
    <property type="entry name" value="Winged helix-like DNA-binding domain superfamily/Winged helix DNA-binding domain"/>
    <property type="match status" value="1"/>
</dbReference>
<sequence length="174" mass="20644">MDTQETISQWYNDYGESVFTFILMIVKDYQQAEDLTQETFVKAYRKHHTFTQKSTIKTWLFSIAQNTAKDYLRKKNPLLHYLRLSLHERDVTPLPHQLVEMNEDEVKLYHSLQRIKPNYRQVIVLRKLKEFSTKETAEILGWSESKVKSSLQRGLQALKNELIKGGFEYEEIIG</sequence>
<dbReference type="Pfam" id="PF04542">
    <property type="entry name" value="Sigma70_r2"/>
    <property type="match status" value="1"/>
</dbReference>
<dbReference type="InterPro" id="IPR039425">
    <property type="entry name" value="RNA_pol_sigma-70-like"/>
</dbReference>
<dbReference type="Proteomes" id="UP001312865">
    <property type="component" value="Unassembled WGS sequence"/>
</dbReference>
<reference evidence="9 10" key="1">
    <citation type="journal article" date="2018" name="J. Microbiol.">
        <title>Bacillus spongiae sp. nov., isolated from sponge of Jeju Island.</title>
        <authorList>
            <person name="Lee G.E."/>
            <person name="Im W.T."/>
            <person name="Park J.S."/>
        </authorList>
    </citation>
    <scope>NUCLEOTIDE SEQUENCE [LARGE SCALE GENOMIC DNA]</scope>
    <source>
        <strain evidence="9 10">135PIL107-10</strain>
    </source>
</reference>
<keyword evidence="4 6" id="KW-0238">DNA-binding</keyword>
<dbReference type="SUPFAM" id="SSF88659">
    <property type="entry name" value="Sigma3 and sigma4 domains of RNA polymerase sigma factors"/>
    <property type="match status" value="1"/>
</dbReference>
<dbReference type="InterPro" id="IPR013249">
    <property type="entry name" value="RNA_pol_sigma70_r4_t2"/>
</dbReference>
<dbReference type="Gene3D" id="1.10.1740.10">
    <property type="match status" value="1"/>
</dbReference>
<dbReference type="InterPro" id="IPR014284">
    <property type="entry name" value="RNA_pol_sigma-70_dom"/>
</dbReference>
<evidence type="ECO:0000256" key="4">
    <source>
        <dbReference type="ARBA" id="ARBA00023125"/>
    </source>
</evidence>
<evidence type="ECO:0000313" key="9">
    <source>
        <dbReference type="EMBL" id="MEI5908507.1"/>
    </source>
</evidence>
<dbReference type="InterPro" id="IPR036388">
    <property type="entry name" value="WH-like_DNA-bd_sf"/>
</dbReference>
<comment type="similarity">
    <text evidence="1 6">Belongs to the sigma-70 factor family. ECF subfamily.</text>
</comment>
<dbReference type="Pfam" id="PF08281">
    <property type="entry name" value="Sigma70_r4_2"/>
    <property type="match status" value="1"/>
</dbReference>
<keyword evidence="2 6" id="KW-0805">Transcription regulation</keyword>
<dbReference type="RefSeq" id="WP_336587955.1">
    <property type="nucleotide sequence ID" value="NZ_JBBAXC010000013.1"/>
</dbReference>
<dbReference type="InterPro" id="IPR013324">
    <property type="entry name" value="RNA_pol_sigma_r3/r4-like"/>
</dbReference>
<feature type="domain" description="RNA polymerase sigma factor 70 region 4 type 2" evidence="8">
    <location>
        <begin position="107"/>
        <end position="158"/>
    </location>
</feature>
<name>A0ABU8HGU6_9BACI</name>
<dbReference type="InterPro" id="IPR013325">
    <property type="entry name" value="RNA_pol_sigma_r2"/>
</dbReference>
<gene>
    <name evidence="9" type="ORF">WAK64_15780</name>
</gene>
<proteinExistence type="inferred from homology"/>
<evidence type="ECO:0000313" key="10">
    <source>
        <dbReference type="Proteomes" id="UP001312865"/>
    </source>
</evidence>
<evidence type="ECO:0000256" key="2">
    <source>
        <dbReference type="ARBA" id="ARBA00023015"/>
    </source>
</evidence>
<keyword evidence="10" id="KW-1185">Reference proteome</keyword>
<dbReference type="PROSITE" id="PS01063">
    <property type="entry name" value="SIGMA70_ECF"/>
    <property type="match status" value="1"/>
</dbReference>
<feature type="domain" description="RNA polymerase sigma-70 region 2" evidence="7">
    <location>
        <begin position="11"/>
        <end position="76"/>
    </location>
</feature>
<evidence type="ECO:0000256" key="5">
    <source>
        <dbReference type="ARBA" id="ARBA00023163"/>
    </source>
</evidence>
<dbReference type="InterPro" id="IPR000838">
    <property type="entry name" value="RNA_pol_sigma70_ECF_CS"/>
</dbReference>
<accession>A0ABU8HGU6</accession>
<evidence type="ECO:0000256" key="6">
    <source>
        <dbReference type="RuleBase" id="RU000716"/>
    </source>
</evidence>
<dbReference type="CDD" id="cd06171">
    <property type="entry name" value="Sigma70_r4"/>
    <property type="match status" value="1"/>
</dbReference>
<organism evidence="9 10">
    <name type="scientific">Bacillus spongiae</name>
    <dbReference type="NCBI Taxonomy" id="2683610"/>
    <lineage>
        <taxon>Bacteria</taxon>
        <taxon>Bacillati</taxon>
        <taxon>Bacillota</taxon>
        <taxon>Bacilli</taxon>
        <taxon>Bacillales</taxon>
        <taxon>Bacillaceae</taxon>
        <taxon>Bacillus</taxon>
    </lineage>
</organism>
<dbReference type="InterPro" id="IPR007627">
    <property type="entry name" value="RNA_pol_sigma70_r2"/>
</dbReference>
<dbReference type="PANTHER" id="PTHR43133:SF60">
    <property type="entry name" value="RNA POLYMERASE SIGMA FACTOR SIGV"/>
    <property type="match status" value="1"/>
</dbReference>
<dbReference type="EMBL" id="JBBAXC010000013">
    <property type="protein sequence ID" value="MEI5908507.1"/>
    <property type="molecule type" value="Genomic_DNA"/>
</dbReference>
<evidence type="ECO:0000256" key="3">
    <source>
        <dbReference type="ARBA" id="ARBA00023082"/>
    </source>
</evidence>
<dbReference type="PANTHER" id="PTHR43133">
    <property type="entry name" value="RNA POLYMERASE ECF-TYPE SIGMA FACTO"/>
    <property type="match status" value="1"/>
</dbReference>
<dbReference type="SUPFAM" id="SSF88946">
    <property type="entry name" value="Sigma2 domain of RNA polymerase sigma factors"/>
    <property type="match status" value="1"/>
</dbReference>
<comment type="caution">
    <text evidence="9">The sequence shown here is derived from an EMBL/GenBank/DDBJ whole genome shotgun (WGS) entry which is preliminary data.</text>
</comment>
<evidence type="ECO:0000256" key="1">
    <source>
        <dbReference type="ARBA" id="ARBA00010641"/>
    </source>
</evidence>